<dbReference type="KEGG" id="surl:BI350_10870"/>
<feature type="transmembrane region" description="Helical" evidence="1">
    <location>
        <begin position="6"/>
        <end position="24"/>
    </location>
</feature>
<dbReference type="EMBL" id="CP017560">
    <property type="protein sequence ID" value="AOV07987.1"/>
    <property type="molecule type" value="Genomic_DNA"/>
</dbReference>
<dbReference type="Proteomes" id="UP000185746">
    <property type="component" value="Chromosome"/>
</dbReference>
<evidence type="ECO:0000313" key="3">
    <source>
        <dbReference type="Proteomes" id="UP000185746"/>
    </source>
</evidence>
<protein>
    <submittedName>
        <fullName evidence="2">Uncharacterized protein</fullName>
    </submittedName>
</protein>
<dbReference type="AlphaFoldDB" id="A0A1D8JGZ8"/>
<organism evidence="2 3">
    <name type="scientific">Sporosarcina ureilytica</name>
    <dbReference type="NCBI Taxonomy" id="298596"/>
    <lineage>
        <taxon>Bacteria</taxon>
        <taxon>Bacillati</taxon>
        <taxon>Bacillota</taxon>
        <taxon>Bacilli</taxon>
        <taxon>Bacillales</taxon>
        <taxon>Caryophanaceae</taxon>
        <taxon>Sporosarcina</taxon>
    </lineage>
</organism>
<sequence length="217" mass="24333">MVFLIIFIGMFLGFIVFTFTFIAAKRNGKYYLAPIIPFLMSIDITAYGLFFVGGFDGMAYGFLGLGFLAVSIMGTLLLPLFLRKKSSLQINTRDKISLGILPILFFLTIGLIIYSDKGYWVIHEGITKGEKEGYKVETILEGRKEVLLILGDDYLGKAIEVKKVSRRGPTEITVEIVEGEHTDMAPYIRIGLDEIKEPLKVQTTDGVIFDSMTVEDY</sequence>
<keyword evidence="1" id="KW-1133">Transmembrane helix</keyword>
<evidence type="ECO:0000313" key="2">
    <source>
        <dbReference type="EMBL" id="AOV07987.1"/>
    </source>
</evidence>
<proteinExistence type="predicted"/>
<feature type="transmembrane region" description="Helical" evidence="1">
    <location>
        <begin position="58"/>
        <end position="82"/>
    </location>
</feature>
<feature type="transmembrane region" description="Helical" evidence="1">
    <location>
        <begin position="94"/>
        <end position="114"/>
    </location>
</feature>
<feature type="transmembrane region" description="Helical" evidence="1">
    <location>
        <begin position="31"/>
        <end position="52"/>
    </location>
</feature>
<keyword evidence="3" id="KW-1185">Reference proteome</keyword>
<reference evidence="2 3" key="1">
    <citation type="submission" date="2016-09" db="EMBL/GenBank/DDBJ databases">
        <title>Complete genome sequence of the Lysinibacillus sphaericus LMG 22257, a specie of Bacillus with ureolytic activity that can effectively biodeposit calcium carbonate.</title>
        <authorList>
            <person name="Yan W."/>
        </authorList>
    </citation>
    <scope>NUCLEOTIDE SEQUENCE [LARGE SCALE GENOMIC DNA]</scope>
    <source>
        <strain evidence="2 3">LMG 22257</strain>
    </source>
</reference>
<gene>
    <name evidence="2" type="ORF">BI350_10870</name>
</gene>
<keyword evidence="1" id="KW-0472">Membrane</keyword>
<evidence type="ECO:0000256" key="1">
    <source>
        <dbReference type="SAM" id="Phobius"/>
    </source>
</evidence>
<keyword evidence="1" id="KW-0812">Transmembrane</keyword>
<name>A0A1D8JGZ8_9BACL</name>
<accession>A0A1D8JGZ8</accession>
<dbReference type="RefSeq" id="WP_075528135.1">
    <property type="nucleotide sequence ID" value="NZ_CP017560.1"/>
</dbReference>